<dbReference type="InterPro" id="IPR029063">
    <property type="entry name" value="SAM-dependent_MTases_sf"/>
</dbReference>
<accession>A0A9P5P9R9</accession>
<dbReference type="GO" id="GO:0016740">
    <property type="term" value="F:transferase activity"/>
    <property type="evidence" value="ECO:0007669"/>
    <property type="project" value="UniProtKB-KW"/>
</dbReference>
<dbReference type="Gene3D" id="3.40.50.150">
    <property type="entry name" value="Vaccinia Virus protein VP39"/>
    <property type="match status" value="1"/>
</dbReference>
<evidence type="ECO:0000313" key="5">
    <source>
        <dbReference type="EMBL" id="KAF9059548.1"/>
    </source>
</evidence>
<keyword evidence="2" id="KW-0808">Transferase</keyword>
<dbReference type="PANTHER" id="PTHR35897:SF1">
    <property type="entry name" value="METHYLTRANSFERASE AUSD"/>
    <property type="match status" value="1"/>
</dbReference>
<gene>
    <name evidence="5" type="ORF">BDP27DRAFT_1341237</name>
</gene>
<evidence type="ECO:0000256" key="4">
    <source>
        <dbReference type="ARBA" id="ARBA00038314"/>
    </source>
</evidence>
<comment type="pathway">
    <text evidence="1">Secondary metabolite biosynthesis.</text>
</comment>
<keyword evidence="6" id="KW-1185">Reference proteome</keyword>
<evidence type="ECO:0000256" key="1">
    <source>
        <dbReference type="ARBA" id="ARBA00005179"/>
    </source>
</evidence>
<dbReference type="AlphaFoldDB" id="A0A9P5P9R9"/>
<dbReference type="PANTHER" id="PTHR35897">
    <property type="entry name" value="METHYLTRANSFERASE AUSD"/>
    <property type="match status" value="1"/>
</dbReference>
<evidence type="ECO:0000256" key="3">
    <source>
        <dbReference type="ARBA" id="ARBA00022691"/>
    </source>
</evidence>
<dbReference type="SUPFAM" id="SSF53335">
    <property type="entry name" value="S-adenosyl-L-methionine-dependent methyltransferases"/>
    <property type="match status" value="1"/>
</dbReference>
<evidence type="ECO:0008006" key="7">
    <source>
        <dbReference type="Google" id="ProtNLM"/>
    </source>
</evidence>
<dbReference type="OrthoDB" id="2094832at2759"/>
<evidence type="ECO:0000256" key="2">
    <source>
        <dbReference type="ARBA" id="ARBA00022679"/>
    </source>
</evidence>
<keyword evidence="3" id="KW-0949">S-adenosyl-L-methionine</keyword>
<dbReference type="InterPro" id="IPR051654">
    <property type="entry name" value="Meroterpenoid_MTases"/>
</dbReference>
<comment type="caution">
    <text evidence="5">The sequence shown here is derived from an EMBL/GenBank/DDBJ whole genome shotgun (WGS) entry which is preliminary data.</text>
</comment>
<comment type="similarity">
    <text evidence="4">Belongs to the class I-like SAM-binding methyltransferase superfamily.</text>
</comment>
<protein>
    <recommendedName>
        <fullName evidence="7">Methyltransferase ausD</fullName>
    </recommendedName>
</protein>
<dbReference type="Proteomes" id="UP000772434">
    <property type="component" value="Unassembled WGS sequence"/>
</dbReference>
<evidence type="ECO:0000313" key="6">
    <source>
        <dbReference type="Proteomes" id="UP000772434"/>
    </source>
</evidence>
<dbReference type="EMBL" id="JADNRY010000294">
    <property type="protein sequence ID" value="KAF9059548.1"/>
    <property type="molecule type" value="Genomic_DNA"/>
</dbReference>
<name>A0A9P5P9R9_9AGAR</name>
<proteinExistence type="inferred from homology"/>
<organism evidence="5 6">
    <name type="scientific">Rhodocollybia butyracea</name>
    <dbReference type="NCBI Taxonomy" id="206335"/>
    <lineage>
        <taxon>Eukaryota</taxon>
        <taxon>Fungi</taxon>
        <taxon>Dikarya</taxon>
        <taxon>Basidiomycota</taxon>
        <taxon>Agaricomycotina</taxon>
        <taxon>Agaricomycetes</taxon>
        <taxon>Agaricomycetidae</taxon>
        <taxon>Agaricales</taxon>
        <taxon>Marasmiineae</taxon>
        <taxon>Omphalotaceae</taxon>
        <taxon>Rhodocollybia</taxon>
    </lineage>
</organism>
<reference evidence="5" key="1">
    <citation type="submission" date="2020-11" db="EMBL/GenBank/DDBJ databases">
        <authorList>
            <consortium name="DOE Joint Genome Institute"/>
            <person name="Ahrendt S."/>
            <person name="Riley R."/>
            <person name="Andreopoulos W."/>
            <person name="Labutti K."/>
            <person name="Pangilinan J."/>
            <person name="Ruiz-Duenas F.J."/>
            <person name="Barrasa J.M."/>
            <person name="Sanchez-Garcia M."/>
            <person name="Camarero S."/>
            <person name="Miyauchi S."/>
            <person name="Serrano A."/>
            <person name="Linde D."/>
            <person name="Babiker R."/>
            <person name="Drula E."/>
            <person name="Ayuso-Fernandez I."/>
            <person name="Pacheco R."/>
            <person name="Padilla G."/>
            <person name="Ferreira P."/>
            <person name="Barriuso J."/>
            <person name="Kellner H."/>
            <person name="Castanera R."/>
            <person name="Alfaro M."/>
            <person name="Ramirez L."/>
            <person name="Pisabarro A.G."/>
            <person name="Kuo A."/>
            <person name="Tritt A."/>
            <person name="Lipzen A."/>
            <person name="He G."/>
            <person name="Yan M."/>
            <person name="Ng V."/>
            <person name="Cullen D."/>
            <person name="Martin F."/>
            <person name="Rosso M.-N."/>
            <person name="Henrissat B."/>
            <person name="Hibbett D."/>
            <person name="Martinez A.T."/>
            <person name="Grigoriev I.V."/>
        </authorList>
    </citation>
    <scope>NUCLEOTIDE SEQUENCE</scope>
    <source>
        <strain evidence="5">AH 40177</strain>
    </source>
</reference>
<sequence length="293" mass="33086">MSFSKYLQPEKLVLTVDELAFYKKHTGIENEQGMKGHITAVARNALEIYPYPCIRTFGFLRFRITRSLSGYKRLLELGSTRPNALLLDLGCCFGNDVRKAVDDGFPLRNIVASDLRVEYWNFGHDLFKSTRSTFPVTFIPGDVLDPSFISAQAPLHTTLTTPVPLQSIFQPDLDTPKSLDPLRGHLSAIHNSAFFHLFNREEQLLIAKKLASLLSPLPGSTIFGSHLGFSEPHEEVENGISLFGHSPESWKKMWEEEVFTNGITIHVDADMVGHESSDEFPHTRMINWVVTRL</sequence>